<accession>A0A077Y8T8</accession>
<dbReference type="VEuPathDB" id="PlasmoDB:PY00673"/>
<proteinExistence type="predicted"/>
<reference evidence="5 6" key="1">
    <citation type="journal article" date="2014" name="BMC Biol.">
        <title>A comprehensive evaluation of rodent malaria parasite genomes and gene expression.</title>
        <authorList>
            <person name="Otto T.D."/>
            <person name="Bohme U."/>
            <person name="Jackson A.P."/>
            <person name="Hunt M."/>
            <person name="Franke-Fayard B."/>
            <person name="Hoeijmakers W.A."/>
            <person name="Religa A.A."/>
            <person name="Robertson L."/>
            <person name="Sanders M."/>
            <person name="Ogun S.A."/>
            <person name="Cunningham D."/>
            <person name="Erhart A."/>
            <person name="Billker O."/>
            <person name="Khan S.M."/>
            <person name="Stunnenberg H.G."/>
            <person name="Langhorne J."/>
            <person name="Holder A.A."/>
            <person name="Waters A.P."/>
            <person name="Newbold C.I."/>
            <person name="Pain A."/>
            <person name="Berriman M."/>
            <person name="Janse C.J."/>
        </authorList>
    </citation>
    <scope>NUCLEOTIDE SEQUENCE [LARGE SCALE GENOMIC DNA]</scope>
    <source>
        <strain evidence="4 5">17X</strain>
        <strain evidence="3 6">YM</strain>
    </source>
</reference>
<dbReference type="VEuPathDB" id="PlasmoDB:Py17XNL_001303113"/>
<evidence type="ECO:0000313" key="6">
    <source>
        <dbReference type="Proteomes" id="UP000072904"/>
    </source>
</evidence>
<dbReference type="Proteomes" id="UP000072874">
    <property type="component" value="Chromosome 13"/>
</dbReference>
<gene>
    <name evidence="4" type="ORF">PY17X_1325100</name>
    <name evidence="3" type="ORF">PYYM_1322100</name>
</gene>
<protein>
    <submittedName>
        <fullName evidence="3">Uncharacterized protein</fullName>
    </submittedName>
</protein>
<dbReference type="OMA" id="FESIGVC"/>
<dbReference type="Proteomes" id="UP000072904">
    <property type="component" value="Chromosome 13"/>
</dbReference>
<dbReference type="VEuPathDB" id="PlasmoDB:PY17X_1325100"/>
<sequence length="544" mass="65152">MNWNDEKNNEEKIGENNIDIPFDIEQVEIPINKIKNKNYDYKEKYNDINDNLEKQKVNKRQEYDKLSSSDNYLHNSFVKKEKQYDVIEPKNDEYAFHFNKNGNWTNQENSQSDNANNNGYNANDNNKKKNNNINSNDNNKERRNNNSDEEEIAIPIHRKKTSKRSEIFSDDFFINRFFQEEYDDDKLNVLDIFKYHDFPVNLFRKKKRREHNVERKFYVNFVDTYNDEFVKKNINNNLIFESIGVCKGISFLHINNNINISCLGSNDNNAFYLYKMIPFNKIYTKDAIDKIMNNKNIRSKSENIKNQREIKEIDKKKFMANNSISNATNEGDNLFLKNYNMIKSYFLKKQEKKKEKKKLYNDLYLTPYEKNLKSSICIGTHIYSKERAVKKCFGLLIEQNVYSPDLANEDNTNVNKNLENLNFELPYYRSQIIFKPIQYHYKNMQIICNPFRKSFQNIPWEKFNNLKDVNFYYGIKNNVFNFSKDVYMTTKGAFMYFESPKNFVIQTANRVKDINIQMKKICEKSVYIVQDYAFKLSKMAKSRE</sequence>
<evidence type="ECO:0000256" key="2">
    <source>
        <dbReference type="SAM" id="MobiDB-lite"/>
    </source>
</evidence>
<feature type="region of interest" description="Disordered" evidence="2">
    <location>
        <begin position="98"/>
        <end position="153"/>
    </location>
</feature>
<dbReference type="VEuPathDB" id="PlasmoDB:PYYM_1322100"/>
<dbReference type="RefSeq" id="XP_726201.1">
    <property type="nucleotide sequence ID" value="XM_721108.1"/>
</dbReference>
<reference evidence="3" key="2">
    <citation type="submission" date="2014-05" db="EMBL/GenBank/DDBJ databases">
        <authorList>
            <person name="Aslett A.Martin."/>
            <person name="De Silva Nishadi"/>
        </authorList>
    </citation>
    <scope>NUCLEOTIDE SEQUENCE</scope>
    <source>
        <strain evidence="3">YM</strain>
    </source>
</reference>
<organism evidence="3 6">
    <name type="scientific">Plasmodium yoelii</name>
    <dbReference type="NCBI Taxonomy" id="5861"/>
    <lineage>
        <taxon>Eukaryota</taxon>
        <taxon>Sar</taxon>
        <taxon>Alveolata</taxon>
        <taxon>Apicomplexa</taxon>
        <taxon>Aconoidasida</taxon>
        <taxon>Haemosporida</taxon>
        <taxon>Plasmodiidae</taxon>
        <taxon>Plasmodium</taxon>
        <taxon>Plasmodium (Vinckeia)</taxon>
    </lineage>
</organism>
<evidence type="ECO:0000313" key="5">
    <source>
        <dbReference type="Proteomes" id="UP000072874"/>
    </source>
</evidence>
<dbReference type="GeneID" id="3791541"/>
<dbReference type="EMBL" id="LM993667">
    <property type="protein sequence ID" value="VTZ80628.1"/>
    <property type="molecule type" value="Genomic_DNA"/>
</dbReference>
<evidence type="ECO:0000313" key="4">
    <source>
        <dbReference type="EMBL" id="VTZ80628.1"/>
    </source>
</evidence>
<reference evidence="4" key="4">
    <citation type="submission" date="2019-05" db="EMBL/GenBank/DDBJ databases">
        <authorList>
            <consortium name="Pathogen Informatics"/>
        </authorList>
    </citation>
    <scope>NUCLEOTIDE SEQUENCE</scope>
    <source>
        <strain evidence="4">17X</strain>
    </source>
</reference>
<dbReference type="EMBL" id="LK934641">
    <property type="protein sequence ID" value="CDU19871.1"/>
    <property type="molecule type" value="Genomic_DNA"/>
</dbReference>
<evidence type="ECO:0000256" key="1">
    <source>
        <dbReference type="SAM" id="Coils"/>
    </source>
</evidence>
<dbReference type="OrthoDB" id="383952at2759"/>
<keyword evidence="1" id="KW-0175">Coiled coil</keyword>
<dbReference type="KEGG" id="pyo:PY17X_1325100"/>
<reference evidence="4" key="3">
    <citation type="submission" date="2014-05" db="EMBL/GenBank/DDBJ databases">
        <authorList>
            <person name="Aslett M.A."/>
            <person name="De Silva N."/>
        </authorList>
    </citation>
    <scope>NUCLEOTIDE SEQUENCE</scope>
    <source>
        <strain evidence="4">17X</strain>
    </source>
</reference>
<evidence type="ECO:0000313" key="3">
    <source>
        <dbReference type="EMBL" id="CDU19871.1"/>
    </source>
</evidence>
<name>A0A077Y8T8_PLAYE</name>
<feature type="compositionally biased region" description="Low complexity" evidence="2">
    <location>
        <begin position="106"/>
        <end position="124"/>
    </location>
</feature>
<feature type="coiled-coil region" evidence="1">
    <location>
        <begin position="31"/>
        <end position="69"/>
    </location>
</feature>
<dbReference type="AlphaFoldDB" id="A0A077Y8T8"/>